<dbReference type="Ensembl" id="ENSSFOT00015034687.2">
    <property type="protein sequence ID" value="ENSSFOP00015034309.2"/>
    <property type="gene ID" value="ENSSFOG00015028599.1"/>
</dbReference>
<dbReference type="Gene3D" id="2.60.40.10">
    <property type="entry name" value="Immunoglobulins"/>
    <property type="match status" value="1"/>
</dbReference>
<dbReference type="Pfam" id="PF07654">
    <property type="entry name" value="C1-set"/>
    <property type="match status" value="1"/>
</dbReference>
<dbReference type="GeneTree" id="ENSGT00950000183127"/>
<dbReference type="SMART" id="SM00921">
    <property type="entry name" value="MHC_II_beta"/>
    <property type="match status" value="1"/>
</dbReference>
<keyword evidence="6" id="KW-0472">Membrane</keyword>
<evidence type="ECO:0000259" key="7">
    <source>
        <dbReference type="PROSITE" id="PS50835"/>
    </source>
</evidence>
<dbReference type="InterPro" id="IPR050160">
    <property type="entry name" value="MHC/Immunoglobulin"/>
</dbReference>
<dbReference type="SUPFAM" id="SSF54452">
    <property type="entry name" value="MHC antigen-recognition domain"/>
    <property type="match status" value="1"/>
</dbReference>
<reference evidence="8" key="2">
    <citation type="submission" date="2025-08" db="UniProtKB">
        <authorList>
            <consortium name="Ensembl"/>
        </authorList>
    </citation>
    <scope>IDENTIFICATION</scope>
</reference>
<dbReference type="PANTHER" id="PTHR19944">
    <property type="entry name" value="MHC CLASS II-RELATED"/>
    <property type="match status" value="1"/>
</dbReference>
<dbReference type="AlphaFoldDB" id="A0A8C9SEI3"/>
<evidence type="ECO:0000313" key="8">
    <source>
        <dbReference type="Ensembl" id="ENSSFOP00015034309.2"/>
    </source>
</evidence>
<evidence type="ECO:0000256" key="2">
    <source>
        <dbReference type="ARBA" id="ARBA00022692"/>
    </source>
</evidence>
<dbReference type="InterPro" id="IPR013783">
    <property type="entry name" value="Ig-like_fold"/>
</dbReference>
<dbReference type="PROSITE" id="PS50835">
    <property type="entry name" value="IG_LIKE"/>
    <property type="match status" value="1"/>
</dbReference>
<reference evidence="8 9" key="1">
    <citation type="submission" date="2019-04" db="EMBL/GenBank/DDBJ databases">
        <authorList>
            <consortium name="Wellcome Sanger Institute Data Sharing"/>
        </authorList>
    </citation>
    <scope>NUCLEOTIDE SEQUENCE [LARGE SCALE GENOMIC DNA]</scope>
</reference>
<organism evidence="8 9">
    <name type="scientific">Scleropages formosus</name>
    <name type="common">Asian bonytongue</name>
    <name type="synonym">Osteoglossum formosum</name>
    <dbReference type="NCBI Taxonomy" id="113540"/>
    <lineage>
        <taxon>Eukaryota</taxon>
        <taxon>Metazoa</taxon>
        <taxon>Chordata</taxon>
        <taxon>Craniata</taxon>
        <taxon>Vertebrata</taxon>
        <taxon>Euteleostomi</taxon>
        <taxon>Actinopterygii</taxon>
        <taxon>Neopterygii</taxon>
        <taxon>Teleostei</taxon>
        <taxon>Osteoglossocephala</taxon>
        <taxon>Osteoglossomorpha</taxon>
        <taxon>Osteoglossiformes</taxon>
        <taxon>Osteoglossidae</taxon>
        <taxon>Scleropages</taxon>
    </lineage>
</organism>
<evidence type="ECO:0000256" key="6">
    <source>
        <dbReference type="SAM" id="Phobius"/>
    </source>
</evidence>
<dbReference type="GO" id="GO:0006955">
    <property type="term" value="P:immune response"/>
    <property type="evidence" value="ECO:0007669"/>
    <property type="project" value="InterPro"/>
</dbReference>
<dbReference type="InterPro" id="IPR000353">
    <property type="entry name" value="MHC_II_b_N"/>
</dbReference>
<reference evidence="8" key="3">
    <citation type="submission" date="2025-09" db="UniProtKB">
        <authorList>
            <consortium name="Ensembl"/>
        </authorList>
    </citation>
    <scope>IDENTIFICATION</scope>
</reference>
<keyword evidence="4" id="KW-1015">Disulfide bond</keyword>
<dbReference type="Pfam" id="PF00969">
    <property type="entry name" value="MHC_II_beta"/>
    <property type="match status" value="1"/>
</dbReference>
<feature type="domain" description="Ig-like" evidence="7">
    <location>
        <begin position="152"/>
        <end position="241"/>
    </location>
</feature>
<keyword evidence="9" id="KW-1185">Reference proteome</keyword>
<keyword evidence="5" id="KW-0325">Glycoprotein</keyword>
<sequence length="289" mass="32719">MCSKCPGECIRWSGSPDVGGWEERESVCCITLFPSQKPCCQLPVCGIIQFIHLANAFLHTKNLIKMYLECHFTSGDLKDLEFIDRYVFNKDEYIRYNSTLKKFIGFTEHGVRNAERWNQDGFSDQAYGNLDGYCRPNSELELQNILGHSVEPLVKVKSVKSGSQRHSTMLVCSAYNFYPEGIKLTWLRDGKEVKTDVTSTEELYDGDWYYQIHSYLELTPTSGETTACKVEHSSFSEPKVFKWDPSTLDGERNKVIIGASGLVLGLILSLAGVIYYKKKSTGRILVPTS</sequence>
<dbReference type="InterPro" id="IPR011162">
    <property type="entry name" value="MHC_I/II-like_Ag-recog"/>
</dbReference>
<evidence type="ECO:0000313" key="9">
    <source>
        <dbReference type="Proteomes" id="UP000694397"/>
    </source>
</evidence>
<proteinExistence type="predicted"/>
<accession>A0A8C9SEI3</accession>
<dbReference type="Gene3D" id="3.10.320.10">
    <property type="entry name" value="Class II Histocompatibility Antigen, M Beta Chain, Chain B, domain 1"/>
    <property type="match status" value="1"/>
</dbReference>
<evidence type="ECO:0000256" key="1">
    <source>
        <dbReference type="ARBA" id="ARBA00004479"/>
    </source>
</evidence>
<keyword evidence="3 6" id="KW-1133">Transmembrane helix</keyword>
<dbReference type="PANTHER" id="PTHR19944:SF99">
    <property type="entry name" value="HLA CLASS II HISTOCOMPATIBILITY ANTIGEN, DRB1 BETA CHAIN"/>
    <property type="match status" value="1"/>
</dbReference>
<comment type="subcellular location">
    <subcellularLocation>
        <location evidence="1">Membrane</location>
        <topology evidence="1">Single-pass type I membrane protein</topology>
    </subcellularLocation>
</comment>
<evidence type="ECO:0000256" key="3">
    <source>
        <dbReference type="ARBA" id="ARBA00022989"/>
    </source>
</evidence>
<evidence type="ECO:0000256" key="5">
    <source>
        <dbReference type="ARBA" id="ARBA00023180"/>
    </source>
</evidence>
<protein>
    <recommendedName>
        <fullName evidence="7">Ig-like domain-containing protein</fullName>
    </recommendedName>
</protein>
<name>A0A8C9SEI3_SCLFO</name>
<keyword evidence="2 6" id="KW-0812">Transmembrane</keyword>
<dbReference type="GO" id="GO:0042613">
    <property type="term" value="C:MHC class II protein complex"/>
    <property type="evidence" value="ECO:0007669"/>
    <property type="project" value="InterPro"/>
</dbReference>
<dbReference type="InterPro" id="IPR036179">
    <property type="entry name" value="Ig-like_dom_sf"/>
</dbReference>
<dbReference type="InterPro" id="IPR014745">
    <property type="entry name" value="MHC_II_a/b_N"/>
</dbReference>
<dbReference type="Proteomes" id="UP000694397">
    <property type="component" value="Chromosome 18"/>
</dbReference>
<dbReference type="InterPro" id="IPR007110">
    <property type="entry name" value="Ig-like_dom"/>
</dbReference>
<dbReference type="SUPFAM" id="SSF48726">
    <property type="entry name" value="Immunoglobulin"/>
    <property type="match status" value="1"/>
</dbReference>
<evidence type="ECO:0000256" key="4">
    <source>
        <dbReference type="ARBA" id="ARBA00023157"/>
    </source>
</evidence>
<dbReference type="SMART" id="SM00407">
    <property type="entry name" value="IGc1"/>
    <property type="match status" value="1"/>
</dbReference>
<feature type="transmembrane region" description="Helical" evidence="6">
    <location>
        <begin position="255"/>
        <end position="276"/>
    </location>
</feature>
<dbReference type="InterPro" id="IPR003597">
    <property type="entry name" value="Ig_C1-set"/>
</dbReference>
<dbReference type="GO" id="GO:0019882">
    <property type="term" value="P:antigen processing and presentation"/>
    <property type="evidence" value="ECO:0007669"/>
    <property type="project" value="InterPro"/>
</dbReference>